<name>A0A8C5C5V1_GADMO</name>
<gene>
    <name evidence="20" type="primary">tmlhe</name>
</gene>
<evidence type="ECO:0000259" key="19">
    <source>
        <dbReference type="Pfam" id="PF06155"/>
    </source>
</evidence>
<evidence type="ECO:0000256" key="3">
    <source>
        <dbReference type="ARBA" id="ARBA00005022"/>
    </source>
</evidence>
<dbReference type="SUPFAM" id="SSF51197">
    <property type="entry name" value="Clavaminate synthase-like"/>
    <property type="match status" value="1"/>
</dbReference>
<keyword evidence="10" id="KW-0560">Oxidoreductase</keyword>
<dbReference type="InterPro" id="IPR050411">
    <property type="entry name" value="AlphaKG_dependent_hydroxylases"/>
</dbReference>
<dbReference type="InterPro" id="IPR042098">
    <property type="entry name" value="TauD-like_sf"/>
</dbReference>
<reference evidence="20" key="1">
    <citation type="submission" date="2025-08" db="UniProtKB">
        <authorList>
            <consortium name="Ensembl"/>
        </authorList>
    </citation>
    <scope>IDENTIFICATION</scope>
</reference>
<dbReference type="EC" id="1.14.11.8" evidence="5"/>
<dbReference type="UniPathway" id="UPA00118"/>
<feature type="region of interest" description="Disordered" evidence="17">
    <location>
        <begin position="442"/>
        <end position="465"/>
    </location>
</feature>
<feature type="compositionally biased region" description="Pro residues" evidence="17">
    <location>
        <begin position="398"/>
        <end position="409"/>
    </location>
</feature>
<evidence type="ECO:0000256" key="9">
    <source>
        <dbReference type="ARBA" id="ARBA00022964"/>
    </source>
</evidence>
<comment type="cofactor">
    <cofactor evidence="2">
        <name>L-ascorbate</name>
        <dbReference type="ChEBI" id="CHEBI:38290"/>
    </cofactor>
</comment>
<organism evidence="20 21">
    <name type="scientific">Gadus morhua</name>
    <name type="common">Atlantic cod</name>
    <dbReference type="NCBI Taxonomy" id="8049"/>
    <lineage>
        <taxon>Eukaryota</taxon>
        <taxon>Metazoa</taxon>
        <taxon>Chordata</taxon>
        <taxon>Craniata</taxon>
        <taxon>Vertebrata</taxon>
        <taxon>Euteleostomi</taxon>
        <taxon>Actinopterygii</taxon>
        <taxon>Neopterygii</taxon>
        <taxon>Teleostei</taxon>
        <taxon>Neoteleostei</taxon>
        <taxon>Acanthomorphata</taxon>
        <taxon>Zeiogadaria</taxon>
        <taxon>Gadariae</taxon>
        <taxon>Gadiformes</taxon>
        <taxon>Gadoidei</taxon>
        <taxon>Gadidae</taxon>
        <taxon>Gadus</taxon>
    </lineage>
</organism>
<proteinExistence type="inferred from homology"/>
<keyword evidence="8" id="KW-0124">Carnitine biosynthesis</keyword>
<dbReference type="PANTHER" id="PTHR10696">
    <property type="entry name" value="GAMMA-BUTYROBETAINE HYDROXYLASE-RELATED"/>
    <property type="match status" value="1"/>
</dbReference>
<dbReference type="GO" id="GO:0005739">
    <property type="term" value="C:mitochondrion"/>
    <property type="evidence" value="ECO:0007669"/>
    <property type="project" value="TreeGrafter"/>
</dbReference>
<dbReference type="Gene3D" id="3.60.130.10">
    <property type="entry name" value="Clavaminate synthase-like"/>
    <property type="match status" value="1"/>
</dbReference>
<evidence type="ECO:0000256" key="4">
    <source>
        <dbReference type="ARBA" id="ARBA00008654"/>
    </source>
</evidence>
<feature type="domain" description="TauD/TfdA-like" evidence="18">
    <location>
        <begin position="157"/>
        <end position="313"/>
    </location>
</feature>
<evidence type="ECO:0000313" key="20">
    <source>
        <dbReference type="Ensembl" id="ENSGMOP00000057791.1"/>
    </source>
</evidence>
<dbReference type="GO" id="GO:0045329">
    <property type="term" value="P:carnitine biosynthetic process"/>
    <property type="evidence" value="ECO:0007669"/>
    <property type="project" value="UniProtKB-UniPathway"/>
</dbReference>
<evidence type="ECO:0000256" key="1">
    <source>
        <dbReference type="ARBA" id="ARBA00001954"/>
    </source>
</evidence>
<dbReference type="AlphaFoldDB" id="A0A8C5C5V1"/>
<dbReference type="GO" id="GO:0050353">
    <property type="term" value="F:trimethyllysine dioxygenase activity"/>
    <property type="evidence" value="ECO:0007669"/>
    <property type="project" value="UniProtKB-EC"/>
</dbReference>
<evidence type="ECO:0000313" key="21">
    <source>
        <dbReference type="Proteomes" id="UP000694546"/>
    </source>
</evidence>
<dbReference type="InterPro" id="IPR012776">
    <property type="entry name" value="Trimethyllysine_dOase"/>
</dbReference>
<evidence type="ECO:0000256" key="2">
    <source>
        <dbReference type="ARBA" id="ARBA00001961"/>
    </source>
</evidence>
<evidence type="ECO:0000256" key="6">
    <source>
        <dbReference type="ARBA" id="ARBA00016835"/>
    </source>
</evidence>
<dbReference type="Pfam" id="PF06155">
    <property type="entry name" value="GBBH-like_N"/>
    <property type="match status" value="1"/>
</dbReference>
<evidence type="ECO:0000256" key="17">
    <source>
        <dbReference type="SAM" id="MobiDB-lite"/>
    </source>
</evidence>
<dbReference type="Ensembl" id="ENSGMOT00000024229.1">
    <property type="protein sequence ID" value="ENSGMOP00000057791.1"/>
    <property type="gene ID" value="ENSGMOG00000017276.2"/>
</dbReference>
<evidence type="ECO:0000256" key="11">
    <source>
        <dbReference type="ARBA" id="ARBA00023004"/>
    </source>
</evidence>
<comment type="catalytic activity">
    <reaction evidence="16">
        <text>N(6),N(6),N(6)-trimethyl-L-lysine + 2-oxoglutarate + O2 = (3S)-3-hydroxy-N(6),N(6),N(6)-trimethyl-L-lysine + succinate + CO2</text>
        <dbReference type="Rhea" id="RHEA:14181"/>
        <dbReference type="ChEBI" id="CHEBI:15379"/>
        <dbReference type="ChEBI" id="CHEBI:16526"/>
        <dbReference type="ChEBI" id="CHEBI:16810"/>
        <dbReference type="ChEBI" id="CHEBI:30031"/>
        <dbReference type="ChEBI" id="CHEBI:58100"/>
        <dbReference type="ChEBI" id="CHEBI:141499"/>
        <dbReference type="EC" id="1.14.11.8"/>
    </reaction>
</comment>
<comment type="pathway">
    <text evidence="3">Amine and polyamine biosynthesis; carnitine biosynthesis.</text>
</comment>
<reference evidence="20" key="2">
    <citation type="submission" date="2025-09" db="UniProtKB">
        <authorList>
            <consortium name="Ensembl"/>
        </authorList>
    </citation>
    <scope>IDENTIFICATION</scope>
</reference>
<dbReference type="GO" id="GO:0005506">
    <property type="term" value="F:iron ion binding"/>
    <property type="evidence" value="ECO:0007669"/>
    <property type="project" value="InterPro"/>
</dbReference>
<evidence type="ECO:0000256" key="12">
    <source>
        <dbReference type="ARBA" id="ARBA00030363"/>
    </source>
</evidence>
<evidence type="ECO:0000256" key="8">
    <source>
        <dbReference type="ARBA" id="ARBA00022873"/>
    </source>
</evidence>
<evidence type="ECO:0000256" key="16">
    <source>
        <dbReference type="ARBA" id="ARBA00049334"/>
    </source>
</evidence>
<keyword evidence="9" id="KW-0223">Dioxygenase</keyword>
<feature type="compositionally biased region" description="Low complexity" evidence="17">
    <location>
        <begin position="410"/>
        <end position="419"/>
    </location>
</feature>
<feature type="domain" description="Gamma-butyrobetaine hydroxylase-like N-terminal" evidence="19">
    <location>
        <begin position="46"/>
        <end position="123"/>
    </location>
</feature>
<dbReference type="NCBIfam" id="TIGR02410">
    <property type="entry name" value="carnitine_TMLD"/>
    <property type="match status" value="1"/>
</dbReference>
<keyword evidence="11" id="KW-0408">Iron</keyword>
<dbReference type="PANTHER" id="PTHR10696:SF51">
    <property type="entry name" value="TRIMETHYLLYSINE DIOXYGENASE, MITOCHONDRIAL"/>
    <property type="match status" value="1"/>
</dbReference>
<feature type="region of interest" description="Disordered" evidence="17">
    <location>
        <begin position="392"/>
        <end position="419"/>
    </location>
</feature>
<evidence type="ECO:0000259" key="18">
    <source>
        <dbReference type="Pfam" id="PF02668"/>
    </source>
</evidence>
<evidence type="ECO:0000256" key="14">
    <source>
        <dbReference type="ARBA" id="ARBA00032283"/>
    </source>
</evidence>
<feature type="compositionally biased region" description="Basic residues" evidence="17">
    <location>
        <begin position="444"/>
        <end position="453"/>
    </location>
</feature>
<dbReference type="Gene3D" id="3.30.2020.30">
    <property type="match status" value="1"/>
</dbReference>
<evidence type="ECO:0000256" key="10">
    <source>
        <dbReference type="ARBA" id="ARBA00023002"/>
    </source>
</evidence>
<keyword evidence="7" id="KW-0479">Metal-binding</keyword>
<dbReference type="Pfam" id="PF02668">
    <property type="entry name" value="TauD"/>
    <property type="match status" value="1"/>
</dbReference>
<dbReference type="GeneTree" id="ENSGT00530000063582"/>
<dbReference type="InterPro" id="IPR038492">
    <property type="entry name" value="GBBH-like_N_sf"/>
</dbReference>
<comment type="similarity">
    <text evidence="4">Belongs to the gamma-BBH/TMLD family.</text>
</comment>
<evidence type="ECO:0000256" key="13">
    <source>
        <dbReference type="ARBA" id="ARBA00031778"/>
    </source>
</evidence>
<dbReference type="InterPro" id="IPR003819">
    <property type="entry name" value="TauD/TfdA-like"/>
</dbReference>
<comment type="function">
    <text evidence="15">Converts trimethyllysine (TML) into hydroxytrimethyllysine (HTML).</text>
</comment>
<evidence type="ECO:0000256" key="7">
    <source>
        <dbReference type="ARBA" id="ARBA00022723"/>
    </source>
</evidence>
<evidence type="ECO:0000256" key="15">
    <source>
        <dbReference type="ARBA" id="ARBA00046008"/>
    </source>
</evidence>
<evidence type="ECO:0000256" key="5">
    <source>
        <dbReference type="ARBA" id="ARBA00012267"/>
    </source>
</evidence>
<protein>
    <recommendedName>
        <fullName evidence="6">Trimethyllysine dioxygenase, mitochondrial</fullName>
        <ecNumber evidence="5">1.14.11.8</ecNumber>
    </recommendedName>
    <alternativeName>
        <fullName evidence="13">Epsilon-trimethyllysine 2-oxoglutarate dioxygenase</fullName>
    </alternativeName>
    <alternativeName>
        <fullName evidence="12">TML hydroxylase</fullName>
    </alternativeName>
    <alternativeName>
        <fullName evidence="14">TML-alpha-ketoglutarate dioxygenase</fullName>
    </alternativeName>
</protein>
<comment type="cofactor">
    <cofactor evidence="1">
        <name>Fe(2+)</name>
        <dbReference type="ChEBI" id="CHEBI:29033"/>
    </cofactor>
</comment>
<dbReference type="InterPro" id="IPR010376">
    <property type="entry name" value="GBBH-like_N"/>
</dbReference>
<keyword evidence="21" id="KW-1185">Reference proteome</keyword>
<dbReference type="CDD" id="cd00250">
    <property type="entry name" value="CAS_like"/>
    <property type="match status" value="1"/>
</dbReference>
<sequence length="486" mass="53815">MAGLLRHLLQNIRLVSSFGKSHTKGAYSQKRHLASTTTTLYDWRAADEYVEISHGDAVMQFDYVWLRDTCRSAASYNPKTSQRILDTASIDLNIRPAQTKVTDGHLSLTWPDGHVTSYSLSWLAEHSYQVKTRTVLQNRVLWNRDTYDAAQVPSARWEEFMSSEAELRSFVQNFLLYGIAFVDGVPASVEATEAVSERVSIIRETLYGRMWSFTSDLSRGDTAYTTQALDRHTDTTYLHEPCGVQVFHCLQHDGTGGRTLLVDGFHAAHKVLEESPESFQVLCRVPIRHENIEAEGGHRNHLVGTGPVLSAHPWNRELYMIRWCSLITGAFCTVGIPSRASGGCAAATCPATTCSARPAPWACSPDGGPSPATPAAPTTTPYTTHNHTLVHTIHHPQPHPSPHHTPPTAPTTTLVPTTHHTHTTPCSHCTLHPHHTVLTLHPTSHLHHPRHPQPPHTNPQHPKLEPTRLPGLGSVIELLTPKPPTQ</sequence>
<dbReference type="Proteomes" id="UP000694546">
    <property type="component" value="Chromosome 7"/>
</dbReference>
<accession>A0A8C5C5V1</accession>